<dbReference type="RefSeq" id="WP_209858622.1">
    <property type="nucleotide sequence ID" value="NZ_JAGGLD010000001.1"/>
</dbReference>
<dbReference type="Pfam" id="PF18964">
    <property type="entry name" value="DUF5704"/>
    <property type="match status" value="1"/>
</dbReference>
<dbReference type="InterPro" id="IPR008964">
    <property type="entry name" value="Invasin/intimin_cell_adhesion"/>
</dbReference>
<reference evidence="2 3" key="1">
    <citation type="submission" date="2021-03" db="EMBL/GenBank/DDBJ databases">
        <title>Genomic Encyclopedia of Type Strains, Phase IV (KMG-IV): sequencing the most valuable type-strain genomes for metagenomic binning, comparative biology and taxonomic classification.</title>
        <authorList>
            <person name="Goeker M."/>
        </authorList>
    </citation>
    <scope>NUCLEOTIDE SEQUENCE [LARGE SCALE GENOMIC DNA]</scope>
    <source>
        <strain evidence="2 3">DSM 26806</strain>
    </source>
</reference>
<accession>A0ABS4JC93</accession>
<keyword evidence="3" id="KW-1185">Reference proteome</keyword>
<comment type="caution">
    <text evidence="2">The sequence shown here is derived from an EMBL/GenBank/DDBJ whole genome shotgun (WGS) entry which is preliminary data.</text>
</comment>
<organism evidence="2 3">
    <name type="scientific">Paenibacillus shirakamiensis</name>
    <dbReference type="NCBI Taxonomy" id="1265935"/>
    <lineage>
        <taxon>Bacteria</taxon>
        <taxon>Bacillati</taxon>
        <taxon>Bacillota</taxon>
        <taxon>Bacilli</taxon>
        <taxon>Bacillales</taxon>
        <taxon>Paenibacillaceae</taxon>
        <taxon>Paenibacillus</taxon>
    </lineage>
</organism>
<name>A0ABS4JC93_9BACL</name>
<dbReference type="InterPro" id="IPR043759">
    <property type="entry name" value="DUF5704"/>
</dbReference>
<evidence type="ECO:0000259" key="1">
    <source>
        <dbReference type="Pfam" id="PF18964"/>
    </source>
</evidence>
<evidence type="ECO:0000313" key="3">
    <source>
        <dbReference type="Proteomes" id="UP001519288"/>
    </source>
</evidence>
<gene>
    <name evidence="2" type="ORF">J2Z69_000358</name>
</gene>
<proteinExistence type="predicted"/>
<dbReference type="Gene3D" id="2.60.40.1080">
    <property type="match status" value="1"/>
</dbReference>
<feature type="domain" description="DUF5704" evidence="1">
    <location>
        <begin position="235"/>
        <end position="421"/>
    </location>
</feature>
<dbReference type="Proteomes" id="UP001519288">
    <property type="component" value="Unassembled WGS sequence"/>
</dbReference>
<protein>
    <recommendedName>
        <fullName evidence="1">DUF5704 domain-containing protein</fullName>
    </recommendedName>
</protein>
<evidence type="ECO:0000313" key="2">
    <source>
        <dbReference type="EMBL" id="MBP1999339.1"/>
    </source>
</evidence>
<dbReference type="SUPFAM" id="SSF49373">
    <property type="entry name" value="Invasin/intimin cell-adhesion fragments"/>
    <property type="match status" value="1"/>
</dbReference>
<sequence>MANVKLVGANNATKNEGKTSTTLKLTIPDEANLIIDSEVGGNADGRSPFYEPNSHNRFGANNEKFNVGYTTSVNVTWRGEYVEKKKISIVGVNSLKVGATANLKGMIATTEPVDVSTNTTSISNTDITTRAESQWESSNESVIKVEEHTGIVTAKKTGTAEIKVKWTKGPYTLMAMTKISVSQNGGGTGPISPSGGACEPTIHSPSPAAKPITTAMDPKVTGSILGDDASNGRHFNAQTAIPTSEYLYSQVRALSYLYQHTFANMRGTIDYRCRVDLNYHLIWKEKQDPIPGADGKPIPQPDKDMSMIVPKTYEFNLTPRSYAYWQMEQLDIYGIEQAELHNYALPGGSVTLFPQGYNTPSVDFVYSNEVDEHVFPKASGTINYTPLVIDGGNVKPSVPDDTSKLIGLAEAQTKEPDVKNDYFSFNGQTIMDSTTVSSSGPDPGSIPPASLIGDATLYQDHQLVSSHLLNQANNLSTGIIKYNLLSEQINGGGDKEYAIEGINSVTVHTPVVNDSSVSDDTAHNQKTIPLANRSAFVLDRPFSIHIPTTGKHTDYSGYGNRDYAKYTRMKQVRFPFDVYTEGKRSYITKGNWIDIPVEEQTSNFFMPVWVDEGNYTVEFRSVAENAPNSFNAEQNANLSLLNHAASDTADVEVIGRLYDFHITDVGDYLWENVFRTQTGRSMSTGNSYWVGADGIDGDARGNLFPYMLPIRQGSHPFIGFKNIAIKTGYHFKFDVKTKGNMFDVADHIRITPRFFYMSEDGKTRIPVDLYYRSRDQNFVRIGSPADVVQRYVILNDRLRNVPSQELNDTALYEYDHNFHFGQIGNISRNLYVSQYANVLTRKKTPVGKFSVLELPSSIRTLVGPKDSIPNNVEIDRASASIQKWYGEYSLPSDLYGVPSGTNLAEYGRTHQGLTDKSPIFLKKGYFVVNFNVETLEGGNKQTPRLQYIHAYHMNQWLLEGFQREFIDPYGNTFHLQDGDVVFYQTDKSSRGDFLATITH</sequence>
<dbReference type="EMBL" id="JAGGLD010000001">
    <property type="protein sequence ID" value="MBP1999339.1"/>
    <property type="molecule type" value="Genomic_DNA"/>
</dbReference>